<gene>
    <name evidence="2" type="ORF">Pan161_25340</name>
</gene>
<organism evidence="2 3">
    <name type="scientific">Gimesia algae</name>
    <dbReference type="NCBI Taxonomy" id="2527971"/>
    <lineage>
        <taxon>Bacteria</taxon>
        <taxon>Pseudomonadati</taxon>
        <taxon>Planctomycetota</taxon>
        <taxon>Planctomycetia</taxon>
        <taxon>Planctomycetales</taxon>
        <taxon>Planctomycetaceae</taxon>
        <taxon>Gimesia</taxon>
    </lineage>
</organism>
<accession>A0A517VD06</accession>
<keyword evidence="3" id="KW-1185">Reference proteome</keyword>
<dbReference type="EMBL" id="CP036343">
    <property type="protein sequence ID" value="QDT90880.1"/>
    <property type="molecule type" value="Genomic_DNA"/>
</dbReference>
<evidence type="ECO:0000313" key="3">
    <source>
        <dbReference type="Proteomes" id="UP000316855"/>
    </source>
</evidence>
<proteinExistence type="predicted"/>
<feature type="compositionally biased region" description="Polar residues" evidence="1">
    <location>
        <begin position="27"/>
        <end position="43"/>
    </location>
</feature>
<dbReference type="AlphaFoldDB" id="A0A517VD06"/>
<reference evidence="2 3" key="1">
    <citation type="submission" date="2019-02" db="EMBL/GenBank/DDBJ databases">
        <title>Deep-cultivation of Planctomycetes and their phenomic and genomic characterization uncovers novel biology.</title>
        <authorList>
            <person name="Wiegand S."/>
            <person name="Jogler M."/>
            <person name="Boedeker C."/>
            <person name="Pinto D."/>
            <person name="Vollmers J."/>
            <person name="Rivas-Marin E."/>
            <person name="Kohn T."/>
            <person name="Peeters S.H."/>
            <person name="Heuer A."/>
            <person name="Rast P."/>
            <person name="Oberbeckmann S."/>
            <person name="Bunk B."/>
            <person name="Jeske O."/>
            <person name="Meyerdierks A."/>
            <person name="Storesund J.E."/>
            <person name="Kallscheuer N."/>
            <person name="Luecker S."/>
            <person name="Lage O.M."/>
            <person name="Pohl T."/>
            <person name="Merkel B.J."/>
            <person name="Hornburger P."/>
            <person name="Mueller R.-W."/>
            <person name="Bruemmer F."/>
            <person name="Labrenz M."/>
            <person name="Spormann A.M."/>
            <person name="Op den Camp H."/>
            <person name="Overmann J."/>
            <person name="Amann R."/>
            <person name="Jetten M.S.M."/>
            <person name="Mascher T."/>
            <person name="Medema M.H."/>
            <person name="Devos D.P."/>
            <person name="Kaster A.-K."/>
            <person name="Ovreas L."/>
            <person name="Rohde M."/>
            <person name="Galperin M.Y."/>
            <person name="Jogler C."/>
        </authorList>
    </citation>
    <scope>NUCLEOTIDE SEQUENCE [LARGE SCALE GENOMIC DNA]</scope>
    <source>
        <strain evidence="2 3">Pan161</strain>
    </source>
</reference>
<dbReference type="PANTHER" id="PTHR13318">
    <property type="entry name" value="PARTNER OF PAIRED, ISOFORM B-RELATED"/>
    <property type="match status" value="1"/>
</dbReference>
<dbReference type="Gene3D" id="3.80.10.10">
    <property type="entry name" value="Ribonuclease Inhibitor"/>
    <property type="match status" value="1"/>
</dbReference>
<dbReference type="InterPro" id="IPR032675">
    <property type="entry name" value="LRR_dom_sf"/>
</dbReference>
<dbReference type="GO" id="GO:0031146">
    <property type="term" value="P:SCF-dependent proteasomal ubiquitin-dependent protein catabolic process"/>
    <property type="evidence" value="ECO:0007669"/>
    <property type="project" value="TreeGrafter"/>
</dbReference>
<dbReference type="SUPFAM" id="SSF52047">
    <property type="entry name" value="RNI-like"/>
    <property type="match status" value="1"/>
</dbReference>
<dbReference type="GO" id="GO:0019005">
    <property type="term" value="C:SCF ubiquitin ligase complex"/>
    <property type="evidence" value="ECO:0007669"/>
    <property type="project" value="TreeGrafter"/>
</dbReference>
<evidence type="ECO:0000256" key="1">
    <source>
        <dbReference type="SAM" id="MobiDB-lite"/>
    </source>
</evidence>
<evidence type="ECO:0000313" key="2">
    <source>
        <dbReference type="EMBL" id="QDT90880.1"/>
    </source>
</evidence>
<name>A0A517VD06_9PLAN</name>
<dbReference type="KEGG" id="gax:Pan161_25340"/>
<sequence length="280" mass="30216">MRSTTALSILLLFINLTSCKEIKPPAENNTAPLANETSQSTEPTVEVDMPEAEFPEPGTESVTKPKSSFIVPGKSGTVPTDAEIRAGVKMQSRNRKAAAELEKELGIKPRAGVPSFVTPQVNDAGECEALTLMGYIITDDVIRKISEMDALTINFSLNECEVTDEQIGQLANMKSLKSLRSIEFSSAPLTGSSLGMLKGCDKLEVLSLSGCPNLTIDQLPPLPALTKLNLLECRMVTDKDIPKLASMKNLETLNLYNTSITPAGIAKLKELLPNCKISHN</sequence>
<feature type="region of interest" description="Disordered" evidence="1">
    <location>
        <begin position="27"/>
        <end position="75"/>
    </location>
</feature>
<dbReference type="Proteomes" id="UP000316855">
    <property type="component" value="Chromosome"/>
</dbReference>
<protein>
    <submittedName>
        <fullName evidence="2">Leucine Rich repeats (2 copies)</fullName>
    </submittedName>
</protein>
<dbReference type="PANTHER" id="PTHR13318:SF95">
    <property type="entry name" value="F-BOX PROTEIN YLR352W"/>
    <property type="match status" value="1"/>
</dbReference>